<organism evidence="2 3">
    <name type="scientific">Teichococcus wenyumeiae</name>
    <dbReference type="NCBI Taxonomy" id="2478470"/>
    <lineage>
        <taxon>Bacteria</taxon>
        <taxon>Pseudomonadati</taxon>
        <taxon>Pseudomonadota</taxon>
        <taxon>Alphaproteobacteria</taxon>
        <taxon>Acetobacterales</taxon>
        <taxon>Roseomonadaceae</taxon>
        <taxon>Roseomonas</taxon>
    </lineage>
</organism>
<keyword evidence="1" id="KW-1133">Transmembrane helix</keyword>
<accession>A0A3A9J7Q8</accession>
<keyword evidence="1" id="KW-0472">Membrane</keyword>
<protein>
    <submittedName>
        <fullName evidence="2">Uncharacterized protein</fullName>
    </submittedName>
</protein>
<reference evidence="2 3" key="1">
    <citation type="submission" date="2018-09" db="EMBL/GenBank/DDBJ databases">
        <title>Roseomonas sp. nov., isolated from feces of Tibetan antelopes in the Qinghai-Tibet plateau, China.</title>
        <authorList>
            <person name="Tian Z."/>
        </authorList>
    </citation>
    <scope>NUCLEOTIDE SEQUENCE [LARGE SCALE GENOMIC DNA]</scope>
    <source>
        <strain evidence="2 3">Z24</strain>
    </source>
</reference>
<dbReference type="Proteomes" id="UP000278036">
    <property type="component" value="Unassembled WGS sequence"/>
</dbReference>
<name>A0A3A9J7Q8_9PROT</name>
<sequence>MNDLNSASAPLSDMELDAISGGAGFGDVILVVMGAVVGATFGIGPSAAKNLAAEALPFPTGPLRWAPDLWCRPDNTLA</sequence>
<proteinExistence type="predicted"/>
<dbReference type="InParanoid" id="A0A3A9J7Q8"/>
<gene>
    <name evidence="2" type="ORF">D6Z83_22170</name>
</gene>
<dbReference type="RefSeq" id="WP_120640384.1">
    <property type="nucleotide sequence ID" value="NZ_RAQU01000196.1"/>
</dbReference>
<comment type="caution">
    <text evidence="2">The sequence shown here is derived from an EMBL/GenBank/DDBJ whole genome shotgun (WGS) entry which is preliminary data.</text>
</comment>
<keyword evidence="1" id="KW-0812">Transmembrane</keyword>
<feature type="transmembrane region" description="Helical" evidence="1">
    <location>
        <begin position="20"/>
        <end position="43"/>
    </location>
</feature>
<dbReference type="EMBL" id="RAQU01000196">
    <property type="protein sequence ID" value="RKK01980.1"/>
    <property type="molecule type" value="Genomic_DNA"/>
</dbReference>
<evidence type="ECO:0000256" key="1">
    <source>
        <dbReference type="SAM" id="Phobius"/>
    </source>
</evidence>
<dbReference type="AlphaFoldDB" id="A0A3A9J7Q8"/>
<evidence type="ECO:0000313" key="3">
    <source>
        <dbReference type="Proteomes" id="UP000278036"/>
    </source>
</evidence>
<evidence type="ECO:0000313" key="2">
    <source>
        <dbReference type="EMBL" id="RKK01980.1"/>
    </source>
</evidence>